<dbReference type="GO" id="GO:0015628">
    <property type="term" value="P:protein secretion by the type II secretion system"/>
    <property type="evidence" value="ECO:0007669"/>
    <property type="project" value="InterPro"/>
</dbReference>
<comment type="caution">
    <text evidence="10">The sequence shown here is derived from an EMBL/GenBank/DDBJ whole genome shotgun (WGS) entry which is preliminary data.</text>
</comment>
<proteinExistence type="predicted"/>
<accession>A0A4V2E3J7</accession>
<organism evidence="10 11">
    <name type="scientific">Leptolyngbya iicbica LK</name>
    <dbReference type="NCBI Taxonomy" id="2294035"/>
    <lineage>
        <taxon>Bacteria</taxon>
        <taxon>Bacillati</taxon>
        <taxon>Cyanobacteriota</taxon>
        <taxon>Cyanophyceae</taxon>
        <taxon>Leptolyngbyales</taxon>
        <taxon>Leptolyngbyaceae</taxon>
        <taxon>Leptolyngbya group</taxon>
        <taxon>Leptolyngbya</taxon>
        <taxon>Leptolyngbya iicbica</taxon>
    </lineage>
</organism>
<keyword evidence="11" id="KW-1185">Reference proteome</keyword>
<gene>
    <name evidence="10" type="primary">gspH</name>
    <name evidence="10" type="ORF">DYY88_05510</name>
</gene>
<evidence type="ECO:0000256" key="3">
    <source>
        <dbReference type="ARBA" id="ARBA00022481"/>
    </source>
</evidence>
<evidence type="ECO:0000259" key="9">
    <source>
        <dbReference type="Pfam" id="PF12019"/>
    </source>
</evidence>
<evidence type="ECO:0000256" key="1">
    <source>
        <dbReference type="ARBA" id="ARBA00004377"/>
    </source>
</evidence>
<reference evidence="10 11" key="1">
    <citation type="submission" date="2018-11" db="EMBL/GenBank/DDBJ databases">
        <title>Whole genome sequencing of an environmental sample.</title>
        <authorList>
            <person name="Sarangi A.N."/>
            <person name="Singh D."/>
            <person name="Tripathy S."/>
        </authorList>
    </citation>
    <scope>NUCLEOTIDE SEQUENCE [LARGE SCALE GENOMIC DNA]</scope>
    <source>
        <strain evidence="10 11">Lakshadweep</strain>
    </source>
</reference>
<sequence length="201" mass="22275">MFPQTLVPMVGHPKSELVKESQKFNGVRSARHRQAGFTLLEILVIVVIVGILAAIATPSWLQFLTKREVEAAQDEIYQAIQQAQTQAIAQRSPWQFSIRERNGQVEWVIHSAAIAAENIAAWERLSPKIGLDEANTQTLGESGVHSIAFDFKGNVETQSIITIEDRADIAPKQCVLINNLLGRASKGAELPEPNRFGFECF</sequence>
<keyword evidence="4" id="KW-0997">Cell inner membrane</keyword>
<dbReference type="Proteomes" id="UP000292459">
    <property type="component" value="Unassembled WGS sequence"/>
</dbReference>
<dbReference type="GO" id="GO:0015627">
    <property type="term" value="C:type II protein secretion system complex"/>
    <property type="evidence" value="ECO:0007669"/>
    <property type="project" value="InterPro"/>
</dbReference>
<dbReference type="AlphaFoldDB" id="A0A4V2E3J7"/>
<feature type="domain" description="General secretion pathway GspH" evidence="9">
    <location>
        <begin position="74"/>
        <end position="179"/>
    </location>
</feature>
<keyword evidence="7 8" id="KW-0472">Membrane</keyword>
<evidence type="ECO:0000256" key="5">
    <source>
        <dbReference type="ARBA" id="ARBA00022692"/>
    </source>
</evidence>
<dbReference type="SUPFAM" id="SSF54523">
    <property type="entry name" value="Pili subunits"/>
    <property type="match status" value="1"/>
</dbReference>
<dbReference type="NCBIfam" id="TIGR02532">
    <property type="entry name" value="IV_pilin_GFxxxE"/>
    <property type="match status" value="1"/>
</dbReference>
<dbReference type="OrthoDB" id="468456at2"/>
<dbReference type="InterPro" id="IPR022346">
    <property type="entry name" value="T2SS_GspH"/>
</dbReference>
<dbReference type="InterPro" id="IPR045584">
    <property type="entry name" value="Pilin-like"/>
</dbReference>
<keyword evidence="2" id="KW-1003">Cell membrane</keyword>
<evidence type="ECO:0000256" key="6">
    <source>
        <dbReference type="ARBA" id="ARBA00022989"/>
    </source>
</evidence>
<dbReference type="EMBL" id="QVFV01000001">
    <property type="protein sequence ID" value="RZM82680.1"/>
    <property type="molecule type" value="Genomic_DNA"/>
</dbReference>
<evidence type="ECO:0000256" key="8">
    <source>
        <dbReference type="SAM" id="Phobius"/>
    </source>
</evidence>
<dbReference type="Pfam" id="PF12019">
    <property type="entry name" value="GspH"/>
    <property type="match status" value="1"/>
</dbReference>
<evidence type="ECO:0000313" key="11">
    <source>
        <dbReference type="Proteomes" id="UP000292459"/>
    </source>
</evidence>
<keyword evidence="3" id="KW-0488">Methylation</keyword>
<evidence type="ECO:0000256" key="4">
    <source>
        <dbReference type="ARBA" id="ARBA00022519"/>
    </source>
</evidence>
<dbReference type="Gene3D" id="3.30.700.10">
    <property type="entry name" value="Glycoprotein, Type 4 Pilin"/>
    <property type="match status" value="1"/>
</dbReference>
<name>A0A4V2E3J7_9CYAN</name>
<protein>
    <submittedName>
        <fullName evidence="10">Type II secretion system protein GspH</fullName>
    </submittedName>
</protein>
<evidence type="ECO:0000256" key="7">
    <source>
        <dbReference type="ARBA" id="ARBA00023136"/>
    </source>
</evidence>
<dbReference type="GO" id="GO:0005886">
    <property type="term" value="C:plasma membrane"/>
    <property type="evidence" value="ECO:0007669"/>
    <property type="project" value="UniProtKB-SubCell"/>
</dbReference>
<feature type="transmembrane region" description="Helical" evidence="8">
    <location>
        <begin position="38"/>
        <end position="61"/>
    </location>
</feature>
<comment type="subcellular location">
    <subcellularLocation>
        <location evidence="1">Cell inner membrane</location>
        <topology evidence="1">Single-pass membrane protein</topology>
    </subcellularLocation>
</comment>
<keyword evidence="6 8" id="KW-1133">Transmembrane helix</keyword>
<dbReference type="InterPro" id="IPR012902">
    <property type="entry name" value="N_methyl_site"/>
</dbReference>
<evidence type="ECO:0000256" key="2">
    <source>
        <dbReference type="ARBA" id="ARBA00022475"/>
    </source>
</evidence>
<evidence type="ECO:0000313" key="10">
    <source>
        <dbReference type="EMBL" id="RZM82680.1"/>
    </source>
</evidence>
<keyword evidence="5 8" id="KW-0812">Transmembrane</keyword>
<dbReference type="PROSITE" id="PS00409">
    <property type="entry name" value="PROKAR_NTER_METHYL"/>
    <property type="match status" value="1"/>
</dbReference>
<dbReference type="Pfam" id="PF07963">
    <property type="entry name" value="N_methyl"/>
    <property type="match status" value="1"/>
</dbReference>